<dbReference type="EMBL" id="CAFBLI010000135">
    <property type="protein sequence ID" value="CAB4877053.1"/>
    <property type="molecule type" value="Genomic_DNA"/>
</dbReference>
<proteinExistence type="predicted"/>
<organism evidence="3">
    <name type="scientific">freshwater metagenome</name>
    <dbReference type="NCBI Taxonomy" id="449393"/>
    <lineage>
        <taxon>unclassified sequences</taxon>
        <taxon>metagenomes</taxon>
        <taxon>ecological metagenomes</taxon>
    </lineage>
</organism>
<keyword evidence="1" id="KW-1133">Transmembrane helix</keyword>
<dbReference type="AlphaFoldDB" id="A0A6J6N935"/>
<dbReference type="EMBL" id="CAEZUJ010000055">
    <property type="protein sequence ID" value="CAB4605728.1"/>
    <property type="molecule type" value="Genomic_DNA"/>
</dbReference>
<keyword evidence="1" id="KW-0472">Membrane</keyword>
<reference evidence="3" key="1">
    <citation type="submission" date="2020-05" db="EMBL/GenBank/DDBJ databases">
        <authorList>
            <person name="Chiriac C."/>
            <person name="Salcher M."/>
            <person name="Ghai R."/>
            <person name="Kavagutti S V."/>
        </authorList>
    </citation>
    <scope>NUCLEOTIDE SEQUENCE</scope>
</reference>
<evidence type="ECO:0000256" key="1">
    <source>
        <dbReference type="SAM" id="Phobius"/>
    </source>
</evidence>
<keyword evidence="1" id="KW-0812">Transmembrane</keyword>
<evidence type="ECO:0000313" key="3">
    <source>
        <dbReference type="EMBL" id="CAB4681395.1"/>
    </source>
</evidence>
<feature type="transmembrane region" description="Helical" evidence="1">
    <location>
        <begin position="6"/>
        <end position="28"/>
    </location>
</feature>
<dbReference type="EMBL" id="CAEZXH010000025">
    <property type="protein sequence ID" value="CAB4681395.1"/>
    <property type="molecule type" value="Genomic_DNA"/>
</dbReference>
<protein>
    <submittedName>
        <fullName evidence="3">Unannotated protein</fullName>
    </submittedName>
</protein>
<evidence type="ECO:0000313" key="4">
    <source>
        <dbReference type="EMBL" id="CAB4877053.1"/>
    </source>
</evidence>
<evidence type="ECO:0000313" key="2">
    <source>
        <dbReference type="EMBL" id="CAB4605728.1"/>
    </source>
</evidence>
<sequence>MALGCANMELIFAVIIVAAAAFIALFLVGQSSKGLRSFLRNKK</sequence>
<gene>
    <name evidence="2" type="ORF">UFOPK1811_01111</name>
    <name evidence="3" type="ORF">UFOPK2360_00583</name>
    <name evidence="4" type="ORF">UFOPK3306_01257</name>
</gene>
<name>A0A6J6N935_9ZZZZ</name>
<accession>A0A6J6N935</accession>